<organism evidence="1 2">
    <name type="scientific">Hypsizygus marmoreus</name>
    <name type="common">White beech mushroom</name>
    <name type="synonym">Agaricus marmoreus</name>
    <dbReference type="NCBI Taxonomy" id="39966"/>
    <lineage>
        <taxon>Eukaryota</taxon>
        <taxon>Fungi</taxon>
        <taxon>Dikarya</taxon>
        <taxon>Basidiomycota</taxon>
        <taxon>Agaricomycotina</taxon>
        <taxon>Agaricomycetes</taxon>
        <taxon>Agaricomycetidae</taxon>
        <taxon>Agaricales</taxon>
        <taxon>Tricholomatineae</taxon>
        <taxon>Lyophyllaceae</taxon>
        <taxon>Hypsizygus</taxon>
    </lineage>
</organism>
<evidence type="ECO:0000313" key="2">
    <source>
        <dbReference type="Proteomes" id="UP000076154"/>
    </source>
</evidence>
<reference evidence="1" key="1">
    <citation type="submission" date="2018-04" db="EMBL/GenBank/DDBJ databases">
        <title>Whole genome sequencing of Hypsizygus marmoreus.</title>
        <authorList>
            <person name="Choi I.-G."/>
            <person name="Min B."/>
            <person name="Kim J.-G."/>
            <person name="Kim S."/>
            <person name="Oh Y.-L."/>
            <person name="Kong W.-S."/>
            <person name="Park H."/>
            <person name="Jeong J."/>
            <person name="Song E.-S."/>
        </authorList>
    </citation>
    <scope>NUCLEOTIDE SEQUENCE [LARGE SCALE GENOMIC DNA]</scope>
    <source>
        <strain evidence="1">51987-8</strain>
    </source>
</reference>
<gene>
    <name evidence="1" type="ORF">Hypma_001290</name>
</gene>
<proteinExistence type="predicted"/>
<dbReference type="Proteomes" id="UP000076154">
    <property type="component" value="Unassembled WGS sequence"/>
</dbReference>
<sequence>MANTTRGAHFFRAPLPRNTKFWAICHAPRCSLFSVLNESDRAEHSGELTCISNFLDEAPAELSKVPISGIPCLTCHAVRVHQQYKLRRDIQVVFDIMTECRTHDVPNSIHDHAMLRAFSLRDKLEYLVCTTGKER</sequence>
<comment type="caution">
    <text evidence="1">The sequence shown here is derived from an EMBL/GenBank/DDBJ whole genome shotgun (WGS) entry which is preliminary data.</text>
</comment>
<keyword evidence="2" id="KW-1185">Reference proteome</keyword>
<evidence type="ECO:0000313" key="1">
    <source>
        <dbReference type="EMBL" id="RDB28183.1"/>
    </source>
</evidence>
<protein>
    <submittedName>
        <fullName evidence="1">Uncharacterized protein</fullName>
    </submittedName>
</protein>
<name>A0A369K8M6_HYPMA</name>
<dbReference type="EMBL" id="LUEZ02000012">
    <property type="protein sequence ID" value="RDB28183.1"/>
    <property type="molecule type" value="Genomic_DNA"/>
</dbReference>
<dbReference type="AlphaFoldDB" id="A0A369K8M6"/>
<accession>A0A369K8M6</accession>
<dbReference type="InParanoid" id="A0A369K8M6"/>